<dbReference type="Proteomes" id="UP000481583">
    <property type="component" value="Unassembled WGS sequence"/>
</dbReference>
<evidence type="ECO:0000256" key="1">
    <source>
        <dbReference type="SAM" id="Phobius"/>
    </source>
</evidence>
<feature type="transmembrane region" description="Helical" evidence="1">
    <location>
        <begin position="64"/>
        <end position="82"/>
    </location>
</feature>
<proteinExistence type="predicted"/>
<dbReference type="AlphaFoldDB" id="A0A6G4U9S2"/>
<dbReference type="RefSeq" id="WP_165242388.1">
    <property type="nucleotide sequence ID" value="NZ_JAAKZV010000205.1"/>
</dbReference>
<organism evidence="2 3">
    <name type="scientific">Streptomyces coryli</name>
    <dbReference type="NCBI Taxonomy" id="1128680"/>
    <lineage>
        <taxon>Bacteria</taxon>
        <taxon>Bacillati</taxon>
        <taxon>Actinomycetota</taxon>
        <taxon>Actinomycetes</taxon>
        <taxon>Kitasatosporales</taxon>
        <taxon>Streptomycetaceae</taxon>
        <taxon>Streptomyces</taxon>
    </lineage>
</organism>
<keyword evidence="1" id="KW-0472">Membrane</keyword>
<accession>A0A6G4U9S2</accession>
<keyword evidence="3" id="KW-1185">Reference proteome</keyword>
<reference evidence="2 3" key="1">
    <citation type="submission" date="2020-02" db="EMBL/GenBank/DDBJ databases">
        <title>Whole-genome analyses of novel actinobacteria.</title>
        <authorList>
            <person name="Sahin N."/>
        </authorList>
    </citation>
    <scope>NUCLEOTIDE SEQUENCE [LARGE SCALE GENOMIC DNA]</scope>
    <source>
        <strain evidence="2 3">A7024</strain>
    </source>
</reference>
<evidence type="ECO:0000313" key="2">
    <source>
        <dbReference type="EMBL" id="NGN68436.1"/>
    </source>
</evidence>
<protein>
    <submittedName>
        <fullName evidence="2">Uncharacterized protein</fullName>
    </submittedName>
</protein>
<sequence>MPAALFGIGAGLVCMLVALQVLVDAQLWHDHRTWSYLIAVASTAVVGTAATFGLRRLWDRRGMFGWHVAVFVLLQLGVLYGGTQASTYLFPSAFDRYERELGGSGRCLHGTPYAPDAAVIEGPERNSSRMTITPLEKKAPALRLDHARDGGVHALTAADGKSRAILERYGC</sequence>
<evidence type="ECO:0000313" key="3">
    <source>
        <dbReference type="Proteomes" id="UP000481583"/>
    </source>
</evidence>
<comment type="caution">
    <text evidence="2">The sequence shown here is derived from an EMBL/GenBank/DDBJ whole genome shotgun (WGS) entry which is preliminary data.</text>
</comment>
<keyword evidence="1" id="KW-0812">Transmembrane</keyword>
<keyword evidence="1" id="KW-1133">Transmembrane helix</keyword>
<name>A0A6G4U9S2_9ACTN</name>
<dbReference type="EMBL" id="JAAKZV010000205">
    <property type="protein sequence ID" value="NGN68436.1"/>
    <property type="molecule type" value="Genomic_DNA"/>
</dbReference>
<gene>
    <name evidence="2" type="ORF">G5C51_31635</name>
</gene>
<feature type="transmembrane region" description="Helical" evidence="1">
    <location>
        <begin position="34"/>
        <end position="52"/>
    </location>
</feature>